<dbReference type="RefSeq" id="WP_065409053.1">
    <property type="nucleotide sequence ID" value="NZ_MAYT01000001.1"/>
</dbReference>
<evidence type="ECO:0000313" key="2">
    <source>
        <dbReference type="Proteomes" id="UP000092578"/>
    </source>
</evidence>
<reference evidence="2" key="1">
    <citation type="submission" date="2016-05" db="EMBL/GenBank/DDBJ databases">
        <authorList>
            <person name="Liu B."/>
            <person name="Wang J."/>
            <person name="Zhu Y."/>
            <person name="Liu G."/>
            <person name="Chen Q."/>
            <person name="Chen Z."/>
            <person name="Lan J."/>
            <person name="Che J."/>
            <person name="Ge C."/>
            <person name="Shi H."/>
            <person name="Pan Z."/>
            <person name="Liu X."/>
        </authorList>
    </citation>
    <scope>NUCLEOTIDE SEQUENCE [LARGE SCALE GENOMIC DNA]</scope>
    <source>
        <strain evidence="2">FJAT-27215</strain>
    </source>
</reference>
<dbReference type="EMBL" id="MAYT01000001">
    <property type="protein sequence ID" value="OCA92565.1"/>
    <property type="molecule type" value="Genomic_DNA"/>
</dbReference>
<gene>
    <name evidence="1" type="ORF">A8F95_02385</name>
</gene>
<organism evidence="1 2">
    <name type="scientific">Pseudobacillus wudalianchiensis</name>
    <dbReference type="NCBI Taxonomy" id="1743143"/>
    <lineage>
        <taxon>Bacteria</taxon>
        <taxon>Bacillati</taxon>
        <taxon>Bacillota</taxon>
        <taxon>Bacilli</taxon>
        <taxon>Bacillales</taxon>
        <taxon>Bacillaceae</taxon>
        <taxon>Pseudobacillus</taxon>
    </lineage>
</organism>
<accession>A0A1B9B8Z9</accession>
<dbReference type="AlphaFoldDB" id="A0A1B9B8Z9"/>
<name>A0A1B9B8Z9_9BACI</name>
<comment type="caution">
    <text evidence="1">The sequence shown here is derived from an EMBL/GenBank/DDBJ whole genome shotgun (WGS) entry which is preliminary data.</text>
</comment>
<sequence>MRKHCLLILGLLSLSLLLLISYQPKNEQSIQETDQHSVSQMATHVKKDISAAYNEEDVFKRTVSIGSKKIILPLHGLYLDEN</sequence>
<keyword evidence="2" id="KW-1185">Reference proteome</keyword>
<protein>
    <submittedName>
        <fullName evidence="1">Uncharacterized protein</fullName>
    </submittedName>
</protein>
<evidence type="ECO:0000313" key="1">
    <source>
        <dbReference type="EMBL" id="OCA92565.1"/>
    </source>
</evidence>
<dbReference type="Proteomes" id="UP000092578">
    <property type="component" value="Unassembled WGS sequence"/>
</dbReference>
<proteinExistence type="predicted"/>